<dbReference type="AlphaFoldDB" id="A0A345DP36"/>
<dbReference type="EMBL" id="CP031088">
    <property type="protein sequence ID" value="AXF95974.1"/>
    <property type="molecule type" value="Genomic_DNA"/>
</dbReference>
<reference evidence="2" key="1">
    <citation type="submission" date="2018-07" db="EMBL/GenBank/DDBJ databases">
        <title>Complete Genome Sequence of Spiroplasma phoeniceum.</title>
        <authorList>
            <person name="Davis R.E."/>
            <person name="Shao J.Y."/>
            <person name="Zhao Y."/>
            <person name="Silver A."/>
            <person name="Stump z."/>
            <person name="Gasparich G."/>
        </authorList>
    </citation>
    <scope>NUCLEOTIDE SEQUENCE [LARGE SCALE GENOMIC DNA]</scope>
    <source>
        <strain evidence="2">P40</strain>
    </source>
</reference>
<evidence type="ECO:0000313" key="2">
    <source>
        <dbReference type="Proteomes" id="UP000253689"/>
    </source>
</evidence>
<keyword evidence="2" id="KW-1185">Reference proteome</keyword>
<dbReference type="KEGG" id="sphh:SDAV_00994"/>
<dbReference type="RefSeq" id="WP_245938532.1">
    <property type="nucleotide sequence ID" value="NZ_CP031088.1"/>
</dbReference>
<protein>
    <submittedName>
        <fullName evidence="1">Uncharacterized protein</fullName>
    </submittedName>
</protein>
<gene>
    <name evidence="1" type="ORF">SDAV_00994</name>
</gene>
<dbReference type="Proteomes" id="UP000253689">
    <property type="component" value="Chromosome"/>
</dbReference>
<sequence length="60" mass="7355">MKKFIDSISLNTKIYDKLEEFYIFEGIKFHNWSYYAKDFLEKVISCHKKQVNRNNLSKLF</sequence>
<accession>A0A345DP36</accession>
<evidence type="ECO:0000313" key="1">
    <source>
        <dbReference type="EMBL" id="AXF95974.1"/>
    </source>
</evidence>
<proteinExistence type="predicted"/>
<name>A0A345DP36_9MOLU</name>
<organism evidence="1 2">
    <name type="scientific">Spiroplasma phoeniceum P40</name>
    <dbReference type="NCBI Taxonomy" id="1276259"/>
    <lineage>
        <taxon>Bacteria</taxon>
        <taxon>Bacillati</taxon>
        <taxon>Mycoplasmatota</taxon>
        <taxon>Mollicutes</taxon>
        <taxon>Entomoplasmatales</taxon>
        <taxon>Spiroplasmataceae</taxon>
        <taxon>Spiroplasma</taxon>
    </lineage>
</organism>